<feature type="domain" description="DSBA-like thioredoxin" evidence="8">
    <location>
        <begin position="40"/>
        <end position="181"/>
    </location>
</feature>
<evidence type="ECO:0000259" key="8">
    <source>
        <dbReference type="Pfam" id="PF01323"/>
    </source>
</evidence>
<evidence type="ECO:0000313" key="10">
    <source>
        <dbReference type="Proteomes" id="UP000298673"/>
    </source>
</evidence>
<dbReference type="RefSeq" id="WP_158343753.1">
    <property type="nucleotide sequence ID" value="NZ_CP034861.1"/>
</dbReference>
<evidence type="ECO:0000256" key="3">
    <source>
        <dbReference type="ARBA" id="ARBA00023157"/>
    </source>
</evidence>
<dbReference type="PIRSF" id="PIRSF001488">
    <property type="entry name" value="Tdi_protein"/>
    <property type="match status" value="1"/>
</dbReference>
<dbReference type="InterPro" id="IPR050824">
    <property type="entry name" value="Thiol_disulfide_DsbA"/>
</dbReference>
<evidence type="ECO:0000256" key="7">
    <source>
        <dbReference type="SAM" id="SignalP"/>
    </source>
</evidence>
<feature type="disulfide bond" description="Redox-active" evidence="6">
    <location>
        <begin position="49"/>
        <end position="52"/>
    </location>
</feature>
<evidence type="ECO:0000256" key="6">
    <source>
        <dbReference type="PIRSR" id="PIRSR001488-1"/>
    </source>
</evidence>
<feature type="signal peptide" evidence="7">
    <location>
        <begin position="1"/>
        <end position="19"/>
    </location>
</feature>
<protein>
    <recommendedName>
        <fullName evidence="5">Thiol:disulfide interchange protein</fullName>
    </recommendedName>
</protein>
<evidence type="ECO:0000256" key="5">
    <source>
        <dbReference type="PIRNR" id="PIRNR001488"/>
    </source>
</evidence>
<dbReference type="Gene3D" id="3.40.30.10">
    <property type="entry name" value="Glutaredoxin"/>
    <property type="match status" value="1"/>
</dbReference>
<dbReference type="AlphaFoldDB" id="A0A4D6Y517"/>
<organism evidence="9 10">
    <name type="scientific">Buchnera aphidicola</name>
    <name type="common">Muscaphis stroyani</name>
    <dbReference type="NCBI Taxonomy" id="1241869"/>
    <lineage>
        <taxon>Bacteria</taxon>
        <taxon>Pseudomonadati</taxon>
        <taxon>Pseudomonadota</taxon>
        <taxon>Gammaproteobacteria</taxon>
        <taxon>Enterobacterales</taxon>
        <taxon>Erwiniaceae</taxon>
        <taxon>Buchnera</taxon>
    </lineage>
</organism>
<evidence type="ECO:0000256" key="1">
    <source>
        <dbReference type="ARBA" id="ARBA00005791"/>
    </source>
</evidence>
<evidence type="ECO:0000256" key="2">
    <source>
        <dbReference type="ARBA" id="ARBA00022729"/>
    </source>
</evidence>
<sequence>MKKKLIIFSIIFLSFQAFSYELYNNGEYSILNKSMPHTSTIINFFSFFCPYCYEIEKQNNIRNIIKNNIDEKIDIKTYHVDFLGGKFSYILTKSWIIAQQMGIEEKIIIPIFNGIQQTHQVNDINDIKEIFKEKAGINNQTYQKFWNSFSIKVLIQKNNQEIKKIKLKHVPTTIINGKYIINYSKLEENFKYNFSENYINLIKFLIKKPT</sequence>
<evidence type="ECO:0000313" key="9">
    <source>
        <dbReference type="EMBL" id="QCI24477.1"/>
    </source>
</evidence>
<dbReference type="InterPro" id="IPR001853">
    <property type="entry name" value="DSBA-like_thioredoxin_dom"/>
</dbReference>
<feature type="chain" id="PRO_5020969639" description="Thiol:disulfide interchange protein" evidence="7">
    <location>
        <begin position="20"/>
        <end position="210"/>
    </location>
</feature>
<name>A0A4D6Y517_9GAMM</name>
<keyword evidence="2 7" id="KW-0732">Signal</keyword>
<dbReference type="PANTHER" id="PTHR35891:SF2">
    <property type="entry name" value="THIOL:DISULFIDE INTERCHANGE PROTEIN DSBA"/>
    <property type="match status" value="1"/>
</dbReference>
<comment type="similarity">
    <text evidence="1">Belongs to the thioredoxin family. DsbA subfamily.</text>
</comment>
<dbReference type="SUPFAM" id="SSF52833">
    <property type="entry name" value="Thioredoxin-like"/>
    <property type="match status" value="1"/>
</dbReference>
<reference evidence="9 10" key="2">
    <citation type="submission" date="2019-05" db="EMBL/GenBank/DDBJ databases">
        <title>Genome evolution of the obligate endosymbiont Buchnera aphidicola.</title>
        <authorList>
            <person name="Moran N.A."/>
        </authorList>
    </citation>
    <scope>NUCLEOTIDE SEQUENCE [LARGE SCALE GENOMIC DNA]</scope>
    <source>
        <strain evidence="9 10">Mst</strain>
    </source>
</reference>
<dbReference type="InterPro" id="IPR023205">
    <property type="entry name" value="DsbA/DsbL"/>
</dbReference>
<keyword evidence="3 5" id="KW-1015">Disulfide bond</keyword>
<reference evidence="9 10" key="1">
    <citation type="submission" date="2018-12" db="EMBL/GenBank/DDBJ databases">
        <authorList>
            <person name="Chong R.A."/>
        </authorList>
    </citation>
    <scope>NUCLEOTIDE SEQUENCE [LARGE SCALE GENOMIC DNA]</scope>
    <source>
        <strain evidence="9 10">Mst</strain>
    </source>
</reference>
<gene>
    <name evidence="9" type="ORF">D9V75_02070</name>
</gene>
<dbReference type="InterPro" id="IPR036249">
    <property type="entry name" value="Thioredoxin-like_sf"/>
</dbReference>
<accession>A0A4D6Y517</accession>
<dbReference type="PANTHER" id="PTHR35891">
    <property type="entry name" value="THIOL:DISULFIDE INTERCHANGE PROTEIN DSBA"/>
    <property type="match status" value="1"/>
</dbReference>
<evidence type="ECO:0000256" key="4">
    <source>
        <dbReference type="ARBA" id="ARBA00023284"/>
    </source>
</evidence>
<dbReference type="OrthoDB" id="9784896at2"/>
<dbReference type="CDD" id="cd03019">
    <property type="entry name" value="DsbA_DsbA"/>
    <property type="match status" value="1"/>
</dbReference>
<dbReference type="Proteomes" id="UP000298673">
    <property type="component" value="Chromosome"/>
</dbReference>
<keyword evidence="4" id="KW-0676">Redox-active center</keyword>
<dbReference type="EMBL" id="CP034861">
    <property type="protein sequence ID" value="QCI24477.1"/>
    <property type="molecule type" value="Genomic_DNA"/>
</dbReference>
<proteinExistence type="inferred from homology"/>
<dbReference type="Pfam" id="PF01323">
    <property type="entry name" value="DSBA"/>
    <property type="match status" value="1"/>
</dbReference>
<dbReference type="GO" id="GO:0016491">
    <property type="term" value="F:oxidoreductase activity"/>
    <property type="evidence" value="ECO:0007669"/>
    <property type="project" value="InterPro"/>
</dbReference>